<dbReference type="AlphaFoldDB" id="A0AAW8FSZ4"/>
<feature type="domain" description="Amidohydrolase-related" evidence="4">
    <location>
        <begin position="81"/>
        <end position="426"/>
    </location>
</feature>
<dbReference type="PANTHER" id="PTHR43794">
    <property type="entry name" value="AMINOHYDROLASE SSNA-RELATED"/>
    <property type="match status" value="1"/>
</dbReference>
<dbReference type="SUPFAM" id="SSF51338">
    <property type="entry name" value="Composite domain of metallo-dependent hydrolases"/>
    <property type="match status" value="1"/>
</dbReference>
<dbReference type="EMBL" id="JAUSZV010000005">
    <property type="protein sequence ID" value="MDQ0912969.1"/>
    <property type="molecule type" value="Genomic_DNA"/>
</dbReference>
<dbReference type="FunFam" id="3.20.20.140:FF:000014">
    <property type="entry name" value="5-methylthioadenosine/S-adenosylhomocysteine deaminase"/>
    <property type="match status" value="1"/>
</dbReference>
<keyword evidence="2 5" id="KW-0378">Hydrolase</keyword>
<dbReference type="Gene3D" id="3.20.20.140">
    <property type="entry name" value="Metal-dependent hydrolases"/>
    <property type="match status" value="1"/>
</dbReference>
<dbReference type="Pfam" id="PF01979">
    <property type="entry name" value="Amidohydro_1"/>
    <property type="match status" value="1"/>
</dbReference>
<dbReference type="GO" id="GO:0046872">
    <property type="term" value="F:metal ion binding"/>
    <property type="evidence" value="ECO:0007669"/>
    <property type="project" value="UniProtKB-KW"/>
</dbReference>
<dbReference type="EC" id="3.5.4.32" evidence="5"/>
<reference evidence="5" key="1">
    <citation type="submission" date="2023-07" db="EMBL/GenBank/DDBJ databases">
        <title>Comparative genomics of wheat-associated soil bacteria to identify genetic determinants of phenazine resistance.</title>
        <authorList>
            <person name="Mouncey N."/>
        </authorList>
    </citation>
    <scope>NUCLEOTIDE SEQUENCE</scope>
    <source>
        <strain evidence="5">V4I22</strain>
    </source>
</reference>
<accession>A0AAW8FSZ4</accession>
<evidence type="ECO:0000256" key="2">
    <source>
        <dbReference type="ARBA" id="ARBA00022801"/>
    </source>
</evidence>
<dbReference type="Gene3D" id="2.30.40.10">
    <property type="entry name" value="Urease, subunit C, domain 1"/>
    <property type="match status" value="1"/>
</dbReference>
<keyword evidence="3" id="KW-0862">Zinc</keyword>
<keyword evidence="1" id="KW-0479">Metal-binding</keyword>
<gene>
    <name evidence="5" type="ORF">QFZ22_008954</name>
</gene>
<name>A0AAW8FSZ4_9ACTN</name>
<dbReference type="CDD" id="cd01298">
    <property type="entry name" value="ATZ_TRZ_like"/>
    <property type="match status" value="1"/>
</dbReference>
<dbReference type="InterPro" id="IPR011059">
    <property type="entry name" value="Metal-dep_hydrolase_composite"/>
</dbReference>
<evidence type="ECO:0000313" key="5">
    <source>
        <dbReference type="EMBL" id="MDQ0912969.1"/>
    </source>
</evidence>
<evidence type="ECO:0000259" key="4">
    <source>
        <dbReference type="Pfam" id="PF01979"/>
    </source>
</evidence>
<dbReference type="InterPro" id="IPR032466">
    <property type="entry name" value="Metal_Hydrolase"/>
</dbReference>
<proteinExistence type="predicted"/>
<organism evidence="5 6">
    <name type="scientific">Streptomyces canus</name>
    <dbReference type="NCBI Taxonomy" id="58343"/>
    <lineage>
        <taxon>Bacteria</taxon>
        <taxon>Bacillati</taxon>
        <taxon>Actinomycetota</taxon>
        <taxon>Actinomycetes</taxon>
        <taxon>Kitasatosporales</taxon>
        <taxon>Streptomycetaceae</taxon>
        <taxon>Streptomyces</taxon>
        <taxon>Streptomyces aurantiacus group</taxon>
    </lineage>
</organism>
<evidence type="ECO:0000313" key="6">
    <source>
        <dbReference type="Proteomes" id="UP001234216"/>
    </source>
</evidence>
<dbReference type="SUPFAM" id="SSF51556">
    <property type="entry name" value="Metallo-dependent hydrolases"/>
    <property type="match status" value="1"/>
</dbReference>
<dbReference type="InterPro" id="IPR006680">
    <property type="entry name" value="Amidohydro-rel"/>
</dbReference>
<dbReference type="InterPro" id="IPR050287">
    <property type="entry name" value="MTA/SAH_deaminase"/>
</dbReference>
<dbReference type="Proteomes" id="UP001234216">
    <property type="component" value="Unassembled WGS sequence"/>
</dbReference>
<protein>
    <submittedName>
        <fullName evidence="5">8-oxoguanine deaminase</fullName>
        <ecNumber evidence="5">3.5.4.32</ecNumber>
    </submittedName>
</protein>
<sequence>MITPYVRGRTTRQAFAVSAGYHDAMSTAVDLLVKDAGLLVVDGEREIAGGWLAVANGRVTAVGTAGTEPEARTTLSAVGRLVTPGLVNTHHHIYQNLTRSYAPAVNGSLFDWLTTLYPLWAALDEEAAYVSAYVGMAELLMGGCTTSSDHLYVHPRPLLVDAEIRAARDIGFRFHATRGSMTRSMEDGGLPPRSVTQTEEEVLADSERLIKAHHDASPGALIRVALAPCSPFSVTKELMTASAELAERYDVRLHTHLAEDRDEDTYCLQTYGCRPVEYFEETGWMSDRTWVAHCIHPNDAELRRLAAAGVGVAHCPSSNMLIGGGTARVTEMRELGMPVGIGCDGSASTDHASLWMETRGALLLGRYRGGPGAMTARDALDLATRGSARCLGRADEIGHLRPGACADLVVWDLHEVALAGALTDPVEAWLRCGPARAWTTVVGGRTLVDRGEPVLPGLTDALRTHGTIARRMQQRA</sequence>
<dbReference type="NCBIfam" id="NF006055">
    <property type="entry name" value="PRK08203.1"/>
    <property type="match status" value="1"/>
</dbReference>
<comment type="caution">
    <text evidence="5">The sequence shown here is derived from an EMBL/GenBank/DDBJ whole genome shotgun (WGS) entry which is preliminary data.</text>
</comment>
<dbReference type="GO" id="GO:0019239">
    <property type="term" value="F:deaminase activity"/>
    <property type="evidence" value="ECO:0007669"/>
    <property type="project" value="UniProtKB-ARBA"/>
</dbReference>
<dbReference type="PANTHER" id="PTHR43794:SF11">
    <property type="entry name" value="AMIDOHYDROLASE-RELATED DOMAIN-CONTAINING PROTEIN"/>
    <property type="match status" value="1"/>
</dbReference>
<evidence type="ECO:0000256" key="1">
    <source>
        <dbReference type="ARBA" id="ARBA00022723"/>
    </source>
</evidence>
<evidence type="ECO:0000256" key="3">
    <source>
        <dbReference type="ARBA" id="ARBA00022833"/>
    </source>
</evidence>
<dbReference type="GO" id="GO:0102127">
    <property type="term" value="F:8-oxoguanine deaminase activity"/>
    <property type="evidence" value="ECO:0007669"/>
    <property type="project" value="UniProtKB-EC"/>
</dbReference>